<evidence type="ECO:0000313" key="4">
    <source>
        <dbReference type="EMBL" id="OOZ38894.1"/>
    </source>
</evidence>
<evidence type="ECO:0000256" key="1">
    <source>
        <dbReference type="ARBA" id="ARBA00005369"/>
    </source>
</evidence>
<keyword evidence="5" id="KW-1185">Reference proteome</keyword>
<dbReference type="Pfam" id="PF01135">
    <property type="entry name" value="PCMT"/>
    <property type="match status" value="1"/>
</dbReference>
<dbReference type="Gene3D" id="3.40.50.150">
    <property type="entry name" value="Vaccinia Virus protein VP39"/>
    <property type="match status" value="1"/>
</dbReference>
<gene>
    <name evidence="4" type="ORF">BOW53_13800</name>
</gene>
<dbReference type="GO" id="GO:0005737">
    <property type="term" value="C:cytoplasm"/>
    <property type="evidence" value="ECO:0007669"/>
    <property type="project" value="TreeGrafter"/>
</dbReference>
<dbReference type="RefSeq" id="WP_078484671.1">
    <property type="nucleotide sequence ID" value="NZ_MPRL01000069.1"/>
</dbReference>
<comment type="caution">
    <text evidence="4">The sequence shown here is derived from an EMBL/GenBank/DDBJ whole genome shotgun (WGS) entry which is preliminary data.</text>
</comment>
<dbReference type="GO" id="GO:0004719">
    <property type="term" value="F:protein-L-isoaspartate (D-aspartate) O-methyltransferase activity"/>
    <property type="evidence" value="ECO:0007669"/>
    <property type="project" value="InterPro"/>
</dbReference>
<dbReference type="GO" id="GO:0032259">
    <property type="term" value="P:methylation"/>
    <property type="evidence" value="ECO:0007669"/>
    <property type="project" value="UniProtKB-KW"/>
</dbReference>
<keyword evidence="4" id="KW-0489">Methyltransferase</keyword>
<proteinExistence type="inferred from homology"/>
<organism evidence="4 5">
    <name type="scientific">Solemya pervernicosa gill symbiont</name>
    <dbReference type="NCBI Taxonomy" id="642797"/>
    <lineage>
        <taxon>Bacteria</taxon>
        <taxon>Pseudomonadati</taxon>
        <taxon>Pseudomonadota</taxon>
        <taxon>Gammaproteobacteria</taxon>
        <taxon>sulfur-oxidizing symbionts</taxon>
    </lineage>
</organism>
<dbReference type="Proteomes" id="UP000191110">
    <property type="component" value="Unassembled WGS sequence"/>
</dbReference>
<dbReference type="PANTHER" id="PTHR11579">
    <property type="entry name" value="PROTEIN-L-ISOASPARTATE O-METHYLTRANSFERASE"/>
    <property type="match status" value="1"/>
</dbReference>
<dbReference type="InterPro" id="IPR029063">
    <property type="entry name" value="SAM-dependent_MTases_sf"/>
</dbReference>
<protein>
    <recommendedName>
        <fullName evidence="2">Protein-L-isoaspartate O-methyltransferase</fullName>
    </recommendedName>
    <alternativeName>
        <fullName evidence="3">Protein L-isoaspartyl methyltransferase</fullName>
    </alternativeName>
</protein>
<reference evidence="4 5" key="1">
    <citation type="submission" date="2016-11" db="EMBL/GenBank/DDBJ databases">
        <title>Mixed transmission modes and dynamic genome evolution in an obligate animal-bacterial symbiosis.</title>
        <authorList>
            <person name="Russell S.L."/>
            <person name="Corbett-Detig R.B."/>
            <person name="Cavanaugh C.M."/>
        </authorList>
    </citation>
    <scope>NUCLEOTIDE SEQUENCE [LARGE SCALE GENOMIC DNA]</scope>
    <source>
        <strain evidence="4">Sveles-Q1</strain>
    </source>
</reference>
<evidence type="ECO:0000256" key="3">
    <source>
        <dbReference type="ARBA" id="ARBA00030757"/>
    </source>
</evidence>
<evidence type="ECO:0000313" key="5">
    <source>
        <dbReference type="Proteomes" id="UP000191110"/>
    </source>
</evidence>
<dbReference type="PANTHER" id="PTHR11579:SF18">
    <property type="entry name" value="PROTEIN-L-ISOASPARTATE O-METHYLTRANSFERASE"/>
    <property type="match status" value="1"/>
</dbReference>
<dbReference type="CDD" id="cd02440">
    <property type="entry name" value="AdoMet_MTases"/>
    <property type="match status" value="1"/>
</dbReference>
<dbReference type="SUPFAM" id="SSF53335">
    <property type="entry name" value="S-adenosyl-L-methionine-dependent methyltransferases"/>
    <property type="match status" value="1"/>
</dbReference>
<accession>A0A1T2L1E4</accession>
<dbReference type="InterPro" id="IPR000682">
    <property type="entry name" value="PCMT"/>
</dbReference>
<dbReference type="EMBL" id="MPRL01000069">
    <property type="protein sequence ID" value="OOZ38894.1"/>
    <property type="molecule type" value="Genomic_DNA"/>
</dbReference>
<sequence length="220" mass="24472">MSENQFQQARFNMIEQQVRPWDVLDQRVLNVMSDTPREDYVPQQHRNLAFADIEIPLAHGERMMPPRVEGRMLQALNVQPDDVALEIGTGSGFVTAMLSTLCKAVYTVEIHADMLEAARVTLEASGVRNVSYAVGDASQGWPEKGPYDVIAISGSMPELPDSFKQSLTVGGRLFAIVGEAPAMQAQLIIRTGEKDWTTEVLFETDLQALQNTDKRADFVF</sequence>
<evidence type="ECO:0000256" key="2">
    <source>
        <dbReference type="ARBA" id="ARBA00013346"/>
    </source>
</evidence>
<dbReference type="AlphaFoldDB" id="A0A1T2L1E4"/>
<keyword evidence="4" id="KW-0808">Transferase</keyword>
<dbReference type="OrthoDB" id="9810066at2"/>
<comment type="similarity">
    <text evidence="1">Belongs to the methyltransferase superfamily. L-isoaspartyl/D-aspartyl protein methyltransferase family.</text>
</comment>
<name>A0A1T2L1E4_9GAMM</name>